<name>A0A0W0VF90_9GAMM</name>
<evidence type="ECO:0000313" key="3">
    <source>
        <dbReference type="Proteomes" id="UP000054869"/>
    </source>
</evidence>
<keyword evidence="3" id="KW-1185">Reference proteome</keyword>
<evidence type="ECO:0000259" key="1">
    <source>
        <dbReference type="Pfam" id="PF08242"/>
    </source>
</evidence>
<protein>
    <submittedName>
        <fullName evidence="2">Methyltransferase</fullName>
    </submittedName>
</protein>
<keyword evidence="2" id="KW-0808">Transferase</keyword>
<sequence length="230" mass="27073">MTKRSQEKELLDLGHEFYDKTEYKDCLKKLFLVNKYFGFFRSTQKLLKPAPKTATLIDVGCGSGLFLLHLSNYFPHMNMLGIDINPDAILEGQSELNRWRNRELAQKVAFATQELHEVLAIKNVDILLATLLCHHLSDEELVTFFQQAYQKTNWMVIINDLHRHRLAYWLFACFSPLLFRNRLITHDGLISIQRGFTRAELKTLLAKANIADYQIKWCWPFRWQIILKKN</sequence>
<comment type="caution">
    <text evidence="2">The sequence shown here is derived from an EMBL/GenBank/DDBJ whole genome shotgun (WGS) entry which is preliminary data.</text>
</comment>
<reference evidence="2 3" key="1">
    <citation type="submission" date="2015-11" db="EMBL/GenBank/DDBJ databases">
        <title>Genomic analysis of 38 Legionella species identifies large and diverse effector repertoires.</title>
        <authorList>
            <person name="Burstein D."/>
            <person name="Amaro F."/>
            <person name="Zusman T."/>
            <person name="Lifshitz Z."/>
            <person name="Cohen O."/>
            <person name="Gilbert J.A."/>
            <person name="Pupko T."/>
            <person name="Shuman H.A."/>
            <person name="Segal G."/>
        </authorList>
    </citation>
    <scope>NUCLEOTIDE SEQUENCE [LARGE SCALE GENOMIC DNA]</scope>
    <source>
        <strain evidence="2 3">ATCC 49751</strain>
    </source>
</reference>
<dbReference type="Pfam" id="PF08242">
    <property type="entry name" value="Methyltransf_12"/>
    <property type="match status" value="1"/>
</dbReference>
<dbReference type="PATRIC" id="fig|45067.4.peg.2498"/>
<gene>
    <name evidence="2" type="ORF">Llan_2379</name>
</gene>
<feature type="domain" description="Methyltransferase type 12" evidence="1">
    <location>
        <begin position="57"/>
        <end position="150"/>
    </location>
</feature>
<dbReference type="GO" id="GO:0032259">
    <property type="term" value="P:methylation"/>
    <property type="evidence" value="ECO:0007669"/>
    <property type="project" value="UniProtKB-KW"/>
</dbReference>
<dbReference type="Proteomes" id="UP000054869">
    <property type="component" value="Unassembled WGS sequence"/>
</dbReference>
<dbReference type="AlphaFoldDB" id="A0A0W0VF90"/>
<evidence type="ECO:0000313" key="2">
    <source>
        <dbReference type="EMBL" id="KTD18776.1"/>
    </source>
</evidence>
<dbReference type="STRING" id="45067.Llan_2379"/>
<dbReference type="InterPro" id="IPR029063">
    <property type="entry name" value="SAM-dependent_MTases_sf"/>
</dbReference>
<dbReference type="SUPFAM" id="SSF53335">
    <property type="entry name" value="S-adenosyl-L-methionine-dependent methyltransferases"/>
    <property type="match status" value="1"/>
</dbReference>
<dbReference type="Gene3D" id="3.40.50.150">
    <property type="entry name" value="Vaccinia Virus protein VP39"/>
    <property type="match status" value="1"/>
</dbReference>
<dbReference type="EMBL" id="LNYI01000057">
    <property type="protein sequence ID" value="KTD18776.1"/>
    <property type="molecule type" value="Genomic_DNA"/>
</dbReference>
<dbReference type="CDD" id="cd02440">
    <property type="entry name" value="AdoMet_MTases"/>
    <property type="match status" value="1"/>
</dbReference>
<proteinExistence type="predicted"/>
<dbReference type="InterPro" id="IPR013217">
    <property type="entry name" value="Methyltransf_12"/>
</dbReference>
<organism evidence="2 3">
    <name type="scientific">Legionella lansingensis</name>
    <dbReference type="NCBI Taxonomy" id="45067"/>
    <lineage>
        <taxon>Bacteria</taxon>
        <taxon>Pseudomonadati</taxon>
        <taxon>Pseudomonadota</taxon>
        <taxon>Gammaproteobacteria</taxon>
        <taxon>Legionellales</taxon>
        <taxon>Legionellaceae</taxon>
        <taxon>Legionella</taxon>
    </lineage>
</organism>
<dbReference type="eggNOG" id="COG2890">
    <property type="taxonomic scope" value="Bacteria"/>
</dbReference>
<dbReference type="GO" id="GO:0008168">
    <property type="term" value="F:methyltransferase activity"/>
    <property type="evidence" value="ECO:0007669"/>
    <property type="project" value="UniProtKB-KW"/>
</dbReference>
<keyword evidence="2" id="KW-0489">Methyltransferase</keyword>
<accession>A0A0W0VF90</accession>